<dbReference type="AlphaFoldDB" id="A0A3M9L354"/>
<evidence type="ECO:0000256" key="5">
    <source>
        <dbReference type="ARBA" id="ARBA00023136"/>
    </source>
</evidence>
<proteinExistence type="predicted"/>
<evidence type="ECO:0000256" key="6">
    <source>
        <dbReference type="SAM" id="Phobius"/>
    </source>
</evidence>
<feature type="transmembrane region" description="Helical" evidence="6">
    <location>
        <begin position="30"/>
        <end position="53"/>
    </location>
</feature>
<dbReference type="GO" id="GO:0005886">
    <property type="term" value="C:plasma membrane"/>
    <property type="evidence" value="ECO:0007669"/>
    <property type="project" value="UniProtKB-SubCell"/>
</dbReference>
<gene>
    <name evidence="7" type="ORF">EDD83_08745</name>
</gene>
<organism evidence="7 8">
    <name type="scientific">Methanohalophilus euhalobius</name>
    <dbReference type="NCBI Taxonomy" id="51203"/>
    <lineage>
        <taxon>Archaea</taxon>
        <taxon>Methanobacteriati</taxon>
        <taxon>Methanobacteriota</taxon>
        <taxon>Stenosarchaea group</taxon>
        <taxon>Methanomicrobia</taxon>
        <taxon>Methanosarcinales</taxon>
        <taxon>Methanosarcinaceae</taxon>
        <taxon>Methanohalophilus</taxon>
    </lineage>
</organism>
<feature type="transmembrane region" description="Helical" evidence="6">
    <location>
        <begin position="91"/>
        <end position="110"/>
    </location>
</feature>
<feature type="transmembrane region" description="Helical" evidence="6">
    <location>
        <begin position="139"/>
        <end position="167"/>
    </location>
</feature>
<evidence type="ECO:0000256" key="1">
    <source>
        <dbReference type="ARBA" id="ARBA00004651"/>
    </source>
</evidence>
<comment type="caution">
    <text evidence="7">The sequence shown here is derived from an EMBL/GenBank/DDBJ whole genome shotgun (WGS) entry which is preliminary data.</text>
</comment>
<evidence type="ECO:0000313" key="7">
    <source>
        <dbReference type="EMBL" id="RNI07616.1"/>
    </source>
</evidence>
<evidence type="ECO:0000256" key="3">
    <source>
        <dbReference type="ARBA" id="ARBA00022692"/>
    </source>
</evidence>
<dbReference type="EMBL" id="RJJF01000019">
    <property type="protein sequence ID" value="RNI07616.1"/>
    <property type="molecule type" value="Genomic_DNA"/>
</dbReference>
<dbReference type="PANTHER" id="PTHR30213">
    <property type="entry name" value="INNER MEMBRANE PROTEIN YHJD"/>
    <property type="match status" value="1"/>
</dbReference>
<feature type="transmembrane region" description="Helical" evidence="6">
    <location>
        <begin position="179"/>
        <end position="200"/>
    </location>
</feature>
<evidence type="ECO:0000256" key="2">
    <source>
        <dbReference type="ARBA" id="ARBA00022475"/>
    </source>
</evidence>
<evidence type="ECO:0000256" key="4">
    <source>
        <dbReference type="ARBA" id="ARBA00022989"/>
    </source>
</evidence>
<dbReference type="InterPro" id="IPR017039">
    <property type="entry name" value="Virul_fac_BrkB"/>
</dbReference>
<keyword evidence="5 6" id="KW-0472">Membrane</keyword>
<name>A0A3M9L354_9EURY</name>
<comment type="subcellular location">
    <subcellularLocation>
        <location evidence="1">Cell membrane</location>
        <topology evidence="1">Multi-pass membrane protein</topology>
    </subcellularLocation>
</comment>
<feature type="transmembrane region" description="Helical" evidence="6">
    <location>
        <begin position="243"/>
        <end position="268"/>
    </location>
</feature>
<dbReference type="Pfam" id="PF03631">
    <property type="entry name" value="Virul_fac_BrkB"/>
    <property type="match status" value="1"/>
</dbReference>
<dbReference type="Proteomes" id="UP000273978">
    <property type="component" value="Unassembled WGS sequence"/>
</dbReference>
<keyword evidence="4 6" id="KW-1133">Transmembrane helix</keyword>
<feature type="transmembrane region" description="Helical" evidence="6">
    <location>
        <begin position="65"/>
        <end position="85"/>
    </location>
</feature>
<protein>
    <submittedName>
        <fullName evidence="7">YihY/virulence factor BrkB family protein</fullName>
    </submittedName>
</protein>
<keyword evidence="3 6" id="KW-0812">Transmembrane</keyword>
<dbReference type="PANTHER" id="PTHR30213:SF1">
    <property type="entry name" value="INNER MEMBRANE PROTEIN YHJD"/>
    <property type="match status" value="1"/>
</dbReference>
<evidence type="ECO:0000313" key="8">
    <source>
        <dbReference type="Proteomes" id="UP000273978"/>
    </source>
</evidence>
<accession>A0A3M9L354</accession>
<keyword evidence="2" id="KW-1003">Cell membrane</keyword>
<sequence>MVLMKVLSGLFRETLMQWNEDDGITSSAALSFYLILSLPAILLFSVSVGSYLLKARHLESAIIGYIDLVAGETLIYLVEGLLYQIPDIASLTAGAAISFLLLVWAGGNLFRQFKKIIDNMWGFPGPESDWLHHFLKKSFASVIGVFVVGFLLVLNTFVEAFFLMGYGLLNELVPFNLKIIQYASSFSNFLILLVLFIYIYRVLPEARIGMRYVLEGSLFTVLLITIAKYFLAFYLSYGNITTVYGAIGSIIGFLLWVYFSFIAVTFVVEMINVRSKNAKSNKSA</sequence>
<feature type="transmembrane region" description="Helical" evidence="6">
    <location>
        <begin position="212"/>
        <end position="237"/>
    </location>
</feature>
<reference evidence="7 8" key="1">
    <citation type="submission" date="2018-10" db="EMBL/GenBank/DDBJ databases">
        <title>Cultivation of a novel Methanohalophilus strain from Kebrit Deep of the Red Sea and a genomic comparison of members of the genus Methanohalophilus.</title>
        <authorList>
            <person name="Guan Y."/>
            <person name="Ngugi D.K."/>
            <person name="Stingl U."/>
        </authorList>
    </citation>
    <scope>NUCLEOTIDE SEQUENCE [LARGE SCALE GENOMIC DNA]</scope>
    <source>
        <strain evidence="7 8">DSM 10369</strain>
    </source>
</reference>
<dbReference type="PIRSF" id="PIRSF035875">
    <property type="entry name" value="RNase_BN"/>
    <property type="match status" value="1"/>
</dbReference>